<proteinExistence type="predicted"/>
<accession>A0A6C0HXT4</accession>
<evidence type="ECO:0000313" key="1">
    <source>
        <dbReference type="EMBL" id="QHT85017.1"/>
    </source>
</evidence>
<name>A0A6C0HXT4_9ZZZZ</name>
<organism evidence="1">
    <name type="scientific">viral metagenome</name>
    <dbReference type="NCBI Taxonomy" id="1070528"/>
    <lineage>
        <taxon>unclassified sequences</taxon>
        <taxon>metagenomes</taxon>
        <taxon>organismal metagenomes</taxon>
    </lineage>
</organism>
<sequence>MNENKANYIIEKQERREKKRTLKRKANADEVIFIFEKVLEGWKTIRIYNTIIQQTPRSAIDKKWVEKIATGNSKLYESELTKEKYTYYLELREKVYLFHKK</sequence>
<reference evidence="1" key="1">
    <citation type="journal article" date="2020" name="Nature">
        <title>Giant virus diversity and host interactions through global metagenomics.</title>
        <authorList>
            <person name="Schulz F."/>
            <person name="Roux S."/>
            <person name="Paez-Espino D."/>
            <person name="Jungbluth S."/>
            <person name="Walsh D.A."/>
            <person name="Denef V.J."/>
            <person name="McMahon K.D."/>
            <person name="Konstantinidis K.T."/>
            <person name="Eloe-Fadrosh E.A."/>
            <person name="Kyrpides N.C."/>
            <person name="Woyke T."/>
        </authorList>
    </citation>
    <scope>NUCLEOTIDE SEQUENCE</scope>
    <source>
        <strain evidence="1">GVMAG-M-3300023184-178</strain>
    </source>
</reference>
<dbReference type="EMBL" id="MN740030">
    <property type="protein sequence ID" value="QHT85017.1"/>
    <property type="molecule type" value="Genomic_DNA"/>
</dbReference>
<protein>
    <submittedName>
        <fullName evidence="1">Uncharacterized protein</fullName>
    </submittedName>
</protein>
<dbReference type="AlphaFoldDB" id="A0A6C0HXT4"/>